<dbReference type="GO" id="GO:1902201">
    <property type="term" value="P:negative regulation of bacterial-type flagellum-dependent cell motility"/>
    <property type="evidence" value="ECO:0007669"/>
    <property type="project" value="TreeGrafter"/>
</dbReference>
<sequence>MRSPSARLRIGLALGFCLMAVLGALATGAYVSQSGRHLGADYAALAGDIVRAQEETAELRLALEGLMRAPGDSFHRQRVGKLLWLLPERMAGVRQALRRSELPRTDYSEVLGDFDQAAETLEALEGALAREAPDAGTVNQLGGELESTLAWAYSRLLDSIHGAAAEQRRLMKRLSLAVVVLLLLVLMVAGALMLALARIHRQWLSLHQLSVTDELTGLANRRRLWDRAQQQLALNRRDEGELSLLLADLDHFKHVNDRFGHPTGDAVLQAFSRELARLSRESDLVARLGGEEFAVLMPNTGIEGARRLGERLREATASLALPDRAQGHRLTISLGLAATHAGQEDLDQLYSRADTALYQAKQKGRNRLEIHTNS</sequence>
<comment type="cofactor">
    <cofactor evidence="1">
        <name>Mg(2+)</name>
        <dbReference type="ChEBI" id="CHEBI:18420"/>
    </cofactor>
</comment>
<dbReference type="CDD" id="cd01949">
    <property type="entry name" value="GGDEF"/>
    <property type="match status" value="1"/>
</dbReference>
<dbReference type="PROSITE" id="PS50887">
    <property type="entry name" value="GGDEF"/>
    <property type="match status" value="1"/>
</dbReference>
<organism evidence="6 7">
    <name type="scientific">Halomonas beimenensis</name>
    <dbReference type="NCBI Taxonomy" id="475662"/>
    <lineage>
        <taxon>Bacteria</taxon>
        <taxon>Pseudomonadati</taxon>
        <taxon>Pseudomonadota</taxon>
        <taxon>Gammaproteobacteria</taxon>
        <taxon>Oceanospirillales</taxon>
        <taxon>Halomonadaceae</taxon>
        <taxon>Halomonas</taxon>
    </lineage>
</organism>
<dbReference type="InterPro" id="IPR050469">
    <property type="entry name" value="Diguanylate_Cyclase"/>
</dbReference>
<reference evidence="6 7" key="1">
    <citation type="journal article" date="2017" name="Sci. Rep.">
        <title>Revealing the Saline Adaptation Strategies of the Halophilic Bacterium Halomonas beimenensis through High-throughput Omics and Transposon Mutagenesis Approaches.</title>
        <authorList>
            <person name="Chen Y.H."/>
            <person name="Lin S.S."/>
            <person name="Shyu Y.T."/>
        </authorList>
    </citation>
    <scope>NUCLEOTIDE SEQUENCE [LARGE SCALE GENOMIC DNA]</scope>
    <source>
        <strain evidence="6 7">NTU-111</strain>
    </source>
</reference>
<keyword evidence="4" id="KW-1133">Transmembrane helix</keyword>
<dbReference type="GO" id="GO:0005886">
    <property type="term" value="C:plasma membrane"/>
    <property type="evidence" value="ECO:0007669"/>
    <property type="project" value="TreeGrafter"/>
</dbReference>
<dbReference type="SMART" id="SM00267">
    <property type="entry name" value="GGDEF"/>
    <property type="match status" value="1"/>
</dbReference>
<name>A0A291P8E1_9GAMM</name>
<dbReference type="OrthoDB" id="9812260at2"/>
<proteinExistence type="predicted"/>
<dbReference type="Proteomes" id="UP000219993">
    <property type="component" value="Chromosome"/>
</dbReference>
<dbReference type="Gene3D" id="3.30.70.270">
    <property type="match status" value="1"/>
</dbReference>
<dbReference type="SUPFAM" id="SSF55073">
    <property type="entry name" value="Nucleotide cyclase"/>
    <property type="match status" value="1"/>
</dbReference>
<dbReference type="EMBL" id="CP021435">
    <property type="protein sequence ID" value="ATJ83128.1"/>
    <property type="molecule type" value="Genomic_DNA"/>
</dbReference>
<evidence type="ECO:0000256" key="2">
    <source>
        <dbReference type="ARBA" id="ARBA00012528"/>
    </source>
</evidence>
<keyword evidence="4" id="KW-0472">Membrane</keyword>
<dbReference type="AlphaFoldDB" id="A0A291P8E1"/>
<dbReference type="EC" id="2.7.7.65" evidence="2"/>
<dbReference type="RefSeq" id="WP_097789501.1">
    <property type="nucleotide sequence ID" value="NZ_BAAADT010000064.1"/>
</dbReference>
<protein>
    <recommendedName>
        <fullName evidence="2">diguanylate cyclase</fullName>
        <ecNumber evidence="2">2.7.7.65</ecNumber>
    </recommendedName>
</protein>
<gene>
    <name evidence="6" type="ORF">BEI_2141</name>
</gene>
<dbReference type="GO" id="GO:0052621">
    <property type="term" value="F:diguanylate cyclase activity"/>
    <property type="evidence" value="ECO:0007669"/>
    <property type="project" value="UniProtKB-EC"/>
</dbReference>
<evidence type="ECO:0000256" key="4">
    <source>
        <dbReference type="SAM" id="Phobius"/>
    </source>
</evidence>
<feature type="transmembrane region" description="Helical" evidence="4">
    <location>
        <begin position="174"/>
        <end position="197"/>
    </location>
</feature>
<dbReference type="Pfam" id="PF00990">
    <property type="entry name" value="GGDEF"/>
    <property type="match status" value="1"/>
</dbReference>
<evidence type="ECO:0000259" key="5">
    <source>
        <dbReference type="PROSITE" id="PS50887"/>
    </source>
</evidence>
<comment type="catalytic activity">
    <reaction evidence="3">
        <text>2 GTP = 3',3'-c-di-GMP + 2 diphosphate</text>
        <dbReference type="Rhea" id="RHEA:24898"/>
        <dbReference type="ChEBI" id="CHEBI:33019"/>
        <dbReference type="ChEBI" id="CHEBI:37565"/>
        <dbReference type="ChEBI" id="CHEBI:58805"/>
        <dbReference type="EC" id="2.7.7.65"/>
    </reaction>
</comment>
<evidence type="ECO:0000256" key="3">
    <source>
        <dbReference type="ARBA" id="ARBA00034247"/>
    </source>
</evidence>
<evidence type="ECO:0000313" key="6">
    <source>
        <dbReference type="EMBL" id="ATJ83128.1"/>
    </source>
</evidence>
<dbReference type="InterPro" id="IPR000160">
    <property type="entry name" value="GGDEF_dom"/>
</dbReference>
<feature type="domain" description="GGDEF" evidence="5">
    <location>
        <begin position="240"/>
        <end position="373"/>
    </location>
</feature>
<evidence type="ECO:0000313" key="7">
    <source>
        <dbReference type="Proteomes" id="UP000219993"/>
    </source>
</evidence>
<dbReference type="InterPro" id="IPR043128">
    <property type="entry name" value="Rev_trsase/Diguanyl_cyclase"/>
</dbReference>
<dbReference type="GO" id="GO:0043709">
    <property type="term" value="P:cell adhesion involved in single-species biofilm formation"/>
    <property type="evidence" value="ECO:0007669"/>
    <property type="project" value="TreeGrafter"/>
</dbReference>
<accession>A0A291P8E1</accession>
<keyword evidence="4" id="KW-0812">Transmembrane</keyword>
<dbReference type="NCBIfam" id="TIGR00254">
    <property type="entry name" value="GGDEF"/>
    <property type="match status" value="1"/>
</dbReference>
<dbReference type="PANTHER" id="PTHR45138:SF9">
    <property type="entry name" value="DIGUANYLATE CYCLASE DGCM-RELATED"/>
    <property type="match status" value="1"/>
</dbReference>
<dbReference type="InterPro" id="IPR029787">
    <property type="entry name" value="Nucleotide_cyclase"/>
</dbReference>
<dbReference type="KEGG" id="hbe:BEI_2141"/>
<evidence type="ECO:0000256" key="1">
    <source>
        <dbReference type="ARBA" id="ARBA00001946"/>
    </source>
</evidence>
<dbReference type="FunFam" id="3.30.70.270:FF:000001">
    <property type="entry name" value="Diguanylate cyclase domain protein"/>
    <property type="match status" value="1"/>
</dbReference>
<keyword evidence="7" id="KW-1185">Reference proteome</keyword>
<dbReference type="PANTHER" id="PTHR45138">
    <property type="entry name" value="REGULATORY COMPONENTS OF SENSORY TRANSDUCTION SYSTEM"/>
    <property type="match status" value="1"/>
</dbReference>